<dbReference type="SUPFAM" id="SSF52172">
    <property type="entry name" value="CheY-like"/>
    <property type="match status" value="1"/>
</dbReference>
<dbReference type="PROSITE" id="PS50110">
    <property type="entry name" value="RESPONSE_REGULATORY"/>
    <property type="match status" value="1"/>
</dbReference>
<dbReference type="InterPro" id="IPR001789">
    <property type="entry name" value="Sig_transdc_resp-reg_receiver"/>
</dbReference>
<keyword evidence="5 9" id="KW-0238">DNA-binding</keyword>
<evidence type="ECO:0000256" key="9">
    <source>
        <dbReference type="PROSITE-ProRule" id="PRU01091"/>
    </source>
</evidence>
<name>A0ABS4G6G6_9CLOT</name>
<dbReference type="CDD" id="cd00383">
    <property type="entry name" value="trans_reg_C"/>
    <property type="match status" value="1"/>
</dbReference>
<evidence type="ECO:0000256" key="4">
    <source>
        <dbReference type="ARBA" id="ARBA00023015"/>
    </source>
</evidence>
<dbReference type="Pfam" id="PF00072">
    <property type="entry name" value="Response_reg"/>
    <property type="match status" value="1"/>
</dbReference>
<keyword evidence="13" id="KW-1185">Reference proteome</keyword>
<sequence>MGRLIYAADDEENIRKLIQSFLEKEGYEVVTFGDGEALLSAFREKPSDLVVLDIMMPGRDGFAITQEIRSISRVPIIILTAKTSDADFIAGITLGSDDYMTKPFSPMALVMKIRAMFRRVELDREDQGIEQSVFLDIMIENQKKEVKVKGKTVDLAPNEYSLLKYLVDNQHRAVSRDELLDKVWGYATAVETRVTDDTMKRLRKKISESEAQIETVWGFGFRLRKRDA</sequence>
<keyword evidence="2 8" id="KW-0597">Phosphoprotein</keyword>
<comment type="caution">
    <text evidence="12">The sequence shown here is derived from an EMBL/GenBank/DDBJ whole genome shotgun (WGS) entry which is preliminary data.</text>
</comment>
<dbReference type="SUPFAM" id="SSF46894">
    <property type="entry name" value="C-terminal effector domain of the bipartite response regulators"/>
    <property type="match status" value="1"/>
</dbReference>
<evidence type="ECO:0000256" key="6">
    <source>
        <dbReference type="ARBA" id="ARBA00023163"/>
    </source>
</evidence>
<proteinExistence type="predicted"/>
<feature type="modified residue" description="4-aspartylphosphate" evidence="8">
    <location>
        <position position="53"/>
    </location>
</feature>
<dbReference type="PANTHER" id="PTHR48111">
    <property type="entry name" value="REGULATOR OF RPOS"/>
    <property type="match status" value="1"/>
</dbReference>
<gene>
    <name evidence="12" type="ORF">J2Z34_002644</name>
</gene>
<dbReference type="InterPro" id="IPR016032">
    <property type="entry name" value="Sig_transdc_resp-reg_C-effctor"/>
</dbReference>
<dbReference type="InterPro" id="IPR039420">
    <property type="entry name" value="WalR-like"/>
</dbReference>
<feature type="DNA-binding region" description="OmpR/PhoB-type" evidence="9">
    <location>
        <begin position="129"/>
        <end position="225"/>
    </location>
</feature>
<evidence type="ECO:0000256" key="7">
    <source>
        <dbReference type="ARBA" id="ARBA00024867"/>
    </source>
</evidence>
<dbReference type="InterPro" id="IPR036388">
    <property type="entry name" value="WH-like_DNA-bd_sf"/>
</dbReference>
<dbReference type="Pfam" id="PF00486">
    <property type="entry name" value="Trans_reg_C"/>
    <property type="match status" value="1"/>
</dbReference>
<organism evidence="12 13">
    <name type="scientific">Youngiibacter multivorans</name>
    <dbReference type="NCBI Taxonomy" id="937251"/>
    <lineage>
        <taxon>Bacteria</taxon>
        <taxon>Bacillati</taxon>
        <taxon>Bacillota</taxon>
        <taxon>Clostridia</taxon>
        <taxon>Eubacteriales</taxon>
        <taxon>Clostridiaceae</taxon>
        <taxon>Youngiibacter</taxon>
    </lineage>
</organism>
<dbReference type="Gene3D" id="6.10.250.690">
    <property type="match status" value="1"/>
</dbReference>
<evidence type="ECO:0000256" key="1">
    <source>
        <dbReference type="ARBA" id="ARBA00018672"/>
    </source>
</evidence>
<dbReference type="SMART" id="SM00862">
    <property type="entry name" value="Trans_reg_C"/>
    <property type="match status" value="1"/>
</dbReference>
<dbReference type="SMART" id="SM00448">
    <property type="entry name" value="REC"/>
    <property type="match status" value="1"/>
</dbReference>
<dbReference type="CDD" id="cd17574">
    <property type="entry name" value="REC_OmpR"/>
    <property type="match status" value="1"/>
</dbReference>
<comment type="function">
    <text evidence="7">May play the central regulatory role in sporulation. It may be an element of the effector pathway responsible for the activation of sporulation genes in response to nutritional stress. Spo0A may act in concert with spo0H (a sigma factor) to control the expression of some genes that are critical to the sporulation process.</text>
</comment>
<evidence type="ECO:0000259" key="10">
    <source>
        <dbReference type="PROSITE" id="PS50110"/>
    </source>
</evidence>
<evidence type="ECO:0000256" key="5">
    <source>
        <dbReference type="ARBA" id="ARBA00023125"/>
    </source>
</evidence>
<evidence type="ECO:0000256" key="2">
    <source>
        <dbReference type="ARBA" id="ARBA00022553"/>
    </source>
</evidence>
<evidence type="ECO:0000256" key="3">
    <source>
        <dbReference type="ARBA" id="ARBA00023012"/>
    </source>
</evidence>
<dbReference type="PANTHER" id="PTHR48111:SF40">
    <property type="entry name" value="PHOSPHATE REGULON TRANSCRIPTIONAL REGULATORY PROTEIN PHOB"/>
    <property type="match status" value="1"/>
</dbReference>
<dbReference type="Proteomes" id="UP001519271">
    <property type="component" value="Unassembled WGS sequence"/>
</dbReference>
<accession>A0ABS4G6G6</accession>
<feature type="domain" description="OmpR/PhoB-type" evidence="11">
    <location>
        <begin position="129"/>
        <end position="225"/>
    </location>
</feature>
<protein>
    <recommendedName>
        <fullName evidence="1">Stage 0 sporulation protein A homolog</fullName>
    </recommendedName>
</protein>
<dbReference type="PROSITE" id="PS51755">
    <property type="entry name" value="OMPR_PHOB"/>
    <property type="match status" value="1"/>
</dbReference>
<keyword evidence="4" id="KW-0805">Transcription regulation</keyword>
<reference evidence="12 13" key="1">
    <citation type="submission" date="2021-03" db="EMBL/GenBank/DDBJ databases">
        <title>Genomic Encyclopedia of Type Strains, Phase IV (KMG-IV): sequencing the most valuable type-strain genomes for metagenomic binning, comparative biology and taxonomic classification.</title>
        <authorList>
            <person name="Goeker M."/>
        </authorList>
    </citation>
    <scope>NUCLEOTIDE SEQUENCE [LARGE SCALE GENOMIC DNA]</scope>
    <source>
        <strain evidence="12 13">DSM 6139</strain>
    </source>
</reference>
<dbReference type="InterPro" id="IPR011006">
    <property type="entry name" value="CheY-like_superfamily"/>
</dbReference>
<evidence type="ECO:0000259" key="11">
    <source>
        <dbReference type="PROSITE" id="PS51755"/>
    </source>
</evidence>
<feature type="domain" description="Response regulatory" evidence="10">
    <location>
        <begin position="4"/>
        <end position="117"/>
    </location>
</feature>
<dbReference type="Gene3D" id="3.40.50.2300">
    <property type="match status" value="1"/>
</dbReference>
<dbReference type="EMBL" id="JAGGKC010000025">
    <property type="protein sequence ID" value="MBP1920146.1"/>
    <property type="molecule type" value="Genomic_DNA"/>
</dbReference>
<evidence type="ECO:0000256" key="8">
    <source>
        <dbReference type="PROSITE-ProRule" id="PRU00169"/>
    </source>
</evidence>
<keyword evidence="3" id="KW-0902">Two-component regulatory system</keyword>
<dbReference type="InterPro" id="IPR001867">
    <property type="entry name" value="OmpR/PhoB-type_DNA-bd"/>
</dbReference>
<dbReference type="RefSeq" id="WP_209460326.1">
    <property type="nucleotide sequence ID" value="NZ_JAGGKC010000025.1"/>
</dbReference>
<dbReference type="Gene3D" id="1.10.10.10">
    <property type="entry name" value="Winged helix-like DNA-binding domain superfamily/Winged helix DNA-binding domain"/>
    <property type="match status" value="1"/>
</dbReference>
<keyword evidence="6" id="KW-0804">Transcription</keyword>
<evidence type="ECO:0000313" key="13">
    <source>
        <dbReference type="Proteomes" id="UP001519271"/>
    </source>
</evidence>
<evidence type="ECO:0000313" key="12">
    <source>
        <dbReference type="EMBL" id="MBP1920146.1"/>
    </source>
</evidence>
<dbReference type="GO" id="GO:0003677">
    <property type="term" value="F:DNA binding"/>
    <property type="evidence" value="ECO:0007669"/>
    <property type="project" value="UniProtKB-KW"/>
</dbReference>